<dbReference type="Ensembl" id="ENSHHUT00000014673.1">
    <property type="protein sequence ID" value="ENSHHUP00000014199.1"/>
    <property type="gene ID" value="ENSHHUG00000008779.1"/>
</dbReference>
<dbReference type="GO" id="GO:0017124">
    <property type="term" value="F:SH3 domain binding"/>
    <property type="evidence" value="ECO:0007669"/>
    <property type="project" value="TreeGrafter"/>
</dbReference>
<evidence type="ECO:0000256" key="6">
    <source>
        <dbReference type="ARBA" id="ARBA00023273"/>
    </source>
</evidence>
<comment type="subcellular location">
    <subcellularLocation>
        <location evidence="1">Cell projection</location>
    </subcellularLocation>
    <subcellularLocation>
        <location evidence="2">Cytoplasm</location>
    </subcellularLocation>
</comment>
<reference evidence="7" key="3">
    <citation type="submission" date="2025-09" db="UniProtKB">
        <authorList>
            <consortium name="Ensembl"/>
        </authorList>
    </citation>
    <scope>IDENTIFICATION</scope>
</reference>
<evidence type="ECO:0000256" key="2">
    <source>
        <dbReference type="ARBA" id="ARBA00004496"/>
    </source>
</evidence>
<keyword evidence="6" id="KW-0966">Cell projection</keyword>
<keyword evidence="8" id="KW-1185">Reference proteome</keyword>
<keyword evidence="4" id="KW-0677">Repeat</keyword>
<evidence type="ECO:0000256" key="4">
    <source>
        <dbReference type="ARBA" id="ARBA00022737"/>
    </source>
</evidence>
<evidence type="ECO:0000313" key="8">
    <source>
        <dbReference type="Proteomes" id="UP000314982"/>
    </source>
</evidence>
<dbReference type="STRING" id="62062.ENSHHUP00000014199"/>
<dbReference type="GO" id="GO:0042995">
    <property type="term" value="C:cell projection"/>
    <property type="evidence" value="ECO:0007669"/>
    <property type="project" value="UniProtKB-SubCell"/>
</dbReference>
<dbReference type="InterPro" id="IPR030113">
    <property type="entry name" value="AFAP"/>
</dbReference>
<dbReference type="PANTHER" id="PTHR14338:SF1">
    <property type="entry name" value="ACTIN FILAMENT-ASSOCIATED PROTEIN 1-LIKE 1"/>
    <property type="match status" value="1"/>
</dbReference>
<reference evidence="8" key="1">
    <citation type="submission" date="2018-06" db="EMBL/GenBank/DDBJ databases">
        <title>Genome assembly of Danube salmon.</title>
        <authorList>
            <person name="Macqueen D.J."/>
            <person name="Gundappa M.K."/>
        </authorList>
    </citation>
    <scope>NUCLEOTIDE SEQUENCE [LARGE SCALE GENOMIC DNA]</scope>
</reference>
<proteinExistence type="predicted"/>
<evidence type="ECO:0000256" key="5">
    <source>
        <dbReference type="ARBA" id="ARBA00023054"/>
    </source>
</evidence>
<keyword evidence="5" id="KW-0175">Coiled coil</keyword>
<sequence length="116" mass="13038">MVSHGAVLRYALRVSPETTSLSSVTSTGMDTNNRSMDVLVTELNVLLKLLDHETLSFPTEEKKTSVRNLLKQLQPTVTGPDYLYMNTSVYRHGTSFVESLFETFGEFGPWSNTNFI</sequence>
<dbReference type="GO" id="GO:0005829">
    <property type="term" value="C:cytosol"/>
    <property type="evidence" value="ECO:0007669"/>
    <property type="project" value="TreeGrafter"/>
</dbReference>
<evidence type="ECO:0000256" key="1">
    <source>
        <dbReference type="ARBA" id="ARBA00004316"/>
    </source>
</evidence>
<evidence type="ECO:0000256" key="3">
    <source>
        <dbReference type="ARBA" id="ARBA00022490"/>
    </source>
</evidence>
<dbReference type="Proteomes" id="UP000314982">
    <property type="component" value="Unassembled WGS sequence"/>
</dbReference>
<dbReference type="PANTHER" id="PTHR14338">
    <property type="entry name" value="ACTIN FILAMENT-ASSOCIATED PROTEIN 1 FAMILY MEMBER"/>
    <property type="match status" value="1"/>
</dbReference>
<protein>
    <submittedName>
        <fullName evidence="7">Uncharacterized protein</fullName>
    </submittedName>
</protein>
<dbReference type="AlphaFoldDB" id="A0A4W5KSH5"/>
<accession>A0A4W5KSH5</accession>
<keyword evidence="3" id="KW-0963">Cytoplasm</keyword>
<organism evidence="7 8">
    <name type="scientific">Hucho hucho</name>
    <name type="common">huchen</name>
    <dbReference type="NCBI Taxonomy" id="62062"/>
    <lineage>
        <taxon>Eukaryota</taxon>
        <taxon>Metazoa</taxon>
        <taxon>Chordata</taxon>
        <taxon>Craniata</taxon>
        <taxon>Vertebrata</taxon>
        <taxon>Euteleostomi</taxon>
        <taxon>Actinopterygii</taxon>
        <taxon>Neopterygii</taxon>
        <taxon>Teleostei</taxon>
        <taxon>Protacanthopterygii</taxon>
        <taxon>Salmoniformes</taxon>
        <taxon>Salmonidae</taxon>
        <taxon>Salmoninae</taxon>
        <taxon>Hucho</taxon>
    </lineage>
</organism>
<reference evidence="7" key="2">
    <citation type="submission" date="2025-08" db="UniProtKB">
        <authorList>
            <consortium name="Ensembl"/>
        </authorList>
    </citation>
    <scope>IDENTIFICATION</scope>
</reference>
<evidence type="ECO:0000313" key="7">
    <source>
        <dbReference type="Ensembl" id="ENSHHUP00000014199.1"/>
    </source>
</evidence>
<name>A0A4W5KSH5_9TELE</name>